<dbReference type="EMBL" id="KV014098">
    <property type="protein sequence ID" value="KZV22788.1"/>
    <property type="molecule type" value="Genomic_DNA"/>
</dbReference>
<dbReference type="Proteomes" id="UP000250235">
    <property type="component" value="Unassembled WGS sequence"/>
</dbReference>
<organism evidence="2 3">
    <name type="scientific">Dorcoceras hygrometricum</name>
    <dbReference type="NCBI Taxonomy" id="472368"/>
    <lineage>
        <taxon>Eukaryota</taxon>
        <taxon>Viridiplantae</taxon>
        <taxon>Streptophyta</taxon>
        <taxon>Embryophyta</taxon>
        <taxon>Tracheophyta</taxon>
        <taxon>Spermatophyta</taxon>
        <taxon>Magnoliopsida</taxon>
        <taxon>eudicotyledons</taxon>
        <taxon>Gunneridae</taxon>
        <taxon>Pentapetalae</taxon>
        <taxon>asterids</taxon>
        <taxon>lamiids</taxon>
        <taxon>Lamiales</taxon>
        <taxon>Gesneriaceae</taxon>
        <taxon>Didymocarpoideae</taxon>
        <taxon>Trichosporeae</taxon>
        <taxon>Loxocarpinae</taxon>
        <taxon>Dorcoceras</taxon>
    </lineage>
</organism>
<evidence type="ECO:0000256" key="1">
    <source>
        <dbReference type="SAM" id="MobiDB-lite"/>
    </source>
</evidence>
<evidence type="ECO:0000313" key="2">
    <source>
        <dbReference type="EMBL" id="KZV22788.1"/>
    </source>
</evidence>
<feature type="compositionally biased region" description="Basic and acidic residues" evidence="1">
    <location>
        <begin position="50"/>
        <end position="62"/>
    </location>
</feature>
<protein>
    <submittedName>
        <fullName evidence="2">Uncharacterized protein</fullName>
    </submittedName>
</protein>
<dbReference type="AlphaFoldDB" id="A0A2Z7AN26"/>
<gene>
    <name evidence="2" type="ORF">F511_24835</name>
</gene>
<keyword evidence="3" id="KW-1185">Reference proteome</keyword>
<proteinExistence type="predicted"/>
<evidence type="ECO:0000313" key="3">
    <source>
        <dbReference type="Proteomes" id="UP000250235"/>
    </source>
</evidence>
<feature type="region of interest" description="Disordered" evidence="1">
    <location>
        <begin position="49"/>
        <end position="89"/>
    </location>
</feature>
<reference evidence="2 3" key="1">
    <citation type="journal article" date="2015" name="Proc. Natl. Acad. Sci. U.S.A.">
        <title>The resurrection genome of Boea hygrometrica: A blueprint for survival of dehydration.</title>
        <authorList>
            <person name="Xiao L."/>
            <person name="Yang G."/>
            <person name="Zhang L."/>
            <person name="Yang X."/>
            <person name="Zhao S."/>
            <person name="Ji Z."/>
            <person name="Zhou Q."/>
            <person name="Hu M."/>
            <person name="Wang Y."/>
            <person name="Chen M."/>
            <person name="Xu Y."/>
            <person name="Jin H."/>
            <person name="Xiao X."/>
            <person name="Hu G."/>
            <person name="Bao F."/>
            <person name="Hu Y."/>
            <person name="Wan P."/>
            <person name="Li L."/>
            <person name="Deng X."/>
            <person name="Kuang T."/>
            <person name="Xiang C."/>
            <person name="Zhu J.K."/>
            <person name="Oliver M.J."/>
            <person name="He Y."/>
        </authorList>
    </citation>
    <scope>NUCLEOTIDE SEQUENCE [LARGE SCALE GENOMIC DNA]</scope>
    <source>
        <strain evidence="3">cv. XS01</strain>
    </source>
</reference>
<accession>A0A2Z7AN26</accession>
<name>A0A2Z7AN26_9LAMI</name>
<sequence>MSVIRWCSAAARRMTAAAGQRAAFSSLATWTASPTASPILCGLGIRRLRGGRDSRDRTGTRDPKRRSKSRESRIRSKCPGPLHGLFLSN</sequence>